<dbReference type="AlphaFoldDB" id="A0A437QYK6"/>
<evidence type="ECO:0000313" key="3">
    <source>
        <dbReference type="Proteomes" id="UP000287447"/>
    </source>
</evidence>
<dbReference type="SUPFAM" id="SSF54810">
    <property type="entry name" value="GMP synthetase C-terminal dimerisation domain"/>
    <property type="match status" value="1"/>
</dbReference>
<dbReference type="Gene3D" id="3.30.300.10">
    <property type="match status" value="1"/>
</dbReference>
<keyword evidence="3" id="KW-1185">Reference proteome</keyword>
<reference evidence="3" key="1">
    <citation type="submission" date="2019-01" db="EMBL/GenBank/DDBJ databases">
        <title>Gri0909 isolated from a small marine red alga.</title>
        <authorList>
            <person name="Kim J."/>
            <person name="Jeong S.E."/>
            <person name="Jeon C.O."/>
        </authorList>
    </citation>
    <scope>NUCLEOTIDE SEQUENCE [LARGE SCALE GENOMIC DNA]</scope>
    <source>
        <strain evidence="3">Gri0909</strain>
    </source>
</reference>
<feature type="region of interest" description="Disordered" evidence="1">
    <location>
        <begin position="1"/>
        <end position="26"/>
    </location>
</feature>
<evidence type="ECO:0000313" key="2">
    <source>
        <dbReference type="EMBL" id="RVU39580.1"/>
    </source>
</evidence>
<evidence type="ECO:0000256" key="1">
    <source>
        <dbReference type="SAM" id="MobiDB-lite"/>
    </source>
</evidence>
<dbReference type="Proteomes" id="UP000287447">
    <property type="component" value="Unassembled WGS sequence"/>
</dbReference>
<name>A0A437QYK6_9PROT</name>
<comment type="caution">
    <text evidence="2">The sequence shown here is derived from an EMBL/GenBank/DDBJ whole genome shotgun (WGS) entry which is preliminary data.</text>
</comment>
<sequence length="124" mass="13849">MPRPFTARESLGQASAPAQDASAIGPARLRGLPQKWPRCFGSTCPERWRHWKSSCNPCRSPSCFEITSATVCRAFWTTAILRFPRSSNRQFPVGLSEPPHQRGEGGDRVVYDCTSKPPGTIEWE</sequence>
<gene>
    <name evidence="2" type="ORF">EOI86_10235</name>
</gene>
<accession>A0A437QYK6</accession>
<dbReference type="EMBL" id="SADE01000001">
    <property type="protein sequence ID" value="RVU39580.1"/>
    <property type="molecule type" value="Genomic_DNA"/>
</dbReference>
<protein>
    <submittedName>
        <fullName evidence="2">Uncharacterized protein</fullName>
    </submittedName>
</protein>
<proteinExistence type="predicted"/>
<organism evidence="2 3">
    <name type="scientific">Hwanghaeella grinnelliae</name>
    <dbReference type="NCBI Taxonomy" id="2500179"/>
    <lineage>
        <taxon>Bacteria</taxon>
        <taxon>Pseudomonadati</taxon>
        <taxon>Pseudomonadota</taxon>
        <taxon>Alphaproteobacteria</taxon>
        <taxon>Rhodospirillales</taxon>
        <taxon>Rhodospirillaceae</taxon>
        <taxon>Hwanghaeella</taxon>
    </lineage>
</organism>